<protein>
    <submittedName>
        <fullName evidence="3">Uncharacterized protein</fullName>
    </submittedName>
</protein>
<keyword evidence="1" id="KW-0472">Membrane</keyword>
<evidence type="ECO:0000313" key="2">
    <source>
        <dbReference type="Proteomes" id="UP000887540"/>
    </source>
</evidence>
<accession>A0A914BVH3</accession>
<feature type="transmembrane region" description="Helical" evidence="1">
    <location>
        <begin position="40"/>
        <end position="61"/>
    </location>
</feature>
<evidence type="ECO:0000256" key="1">
    <source>
        <dbReference type="SAM" id="Phobius"/>
    </source>
</evidence>
<dbReference type="Proteomes" id="UP000887540">
    <property type="component" value="Unplaced"/>
</dbReference>
<proteinExistence type="predicted"/>
<keyword evidence="1" id="KW-1133">Transmembrane helix</keyword>
<organism evidence="2 3">
    <name type="scientific">Acrobeloides nanus</name>
    <dbReference type="NCBI Taxonomy" id="290746"/>
    <lineage>
        <taxon>Eukaryota</taxon>
        <taxon>Metazoa</taxon>
        <taxon>Ecdysozoa</taxon>
        <taxon>Nematoda</taxon>
        <taxon>Chromadorea</taxon>
        <taxon>Rhabditida</taxon>
        <taxon>Tylenchina</taxon>
        <taxon>Cephalobomorpha</taxon>
        <taxon>Cephaloboidea</taxon>
        <taxon>Cephalobidae</taxon>
        <taxon>Acrobeloides</taxon>
    </lineage>
</organism>
<keyword evidence="2" id="KW-1185">Reference proteome</keyword>
<name>A0A914BVH3_9BILA</name>
<dbReference type="AlphaFoldDB" id="A0A914BVH3"/>
<sequence length="101" mass="11522">MAYNLMVAVGLMDLYTLTGYMMMGLQLIFDTSFGFVYEKITGGLISGGLQGMVIFSILLTINRSNSIMGYLNWIIPDDEKFWKVCQNFEAFLTLFELCFKL</sequence>
<evidence type="ECO:0000313" key="3">
    <source>
        <dbReference type="WBParaSite" id="ACRNAN_Path_1098.g4218.t1"/>
    </source>
</evidence>
<dbReference type="WBParaSite" id="ACRNAN_Path_1098.g4218.t1">
    <property type="protein sequence ID" value="ACRNAN_Path_1098.g4218.t1"/>
    <property type="gene ID" value="ACRNAN_Path_1098.g4218"/>
</dbReference>
<reference evidence="3" key="1">
    <citation type="submission" date="2022-11" db="UniProtKB">
        <authorList>
            <consortium name="WormBaseParasite"/>
        </authorList>
    </citation>
    <scope>IDENTIFICATION</scope>
</reference>
<feature type="transmembrane region" description="Helical" evidence="1">
    <location>
        <begin position="7"/>
        <end position="28"/>
    </location>
</feature>
<keyword evidence="1" id="KW-0812">Transmembrane</keyword>